<name>W4LCM2_ENTF1</name>
<feature type="region of interest" description="Disordered" evidence="1">
    <location>
        <begin position="113"/>
        <end position="140"/>
    </location>
</feature>
<evidence type="ECO:0008006" key="4">
    <source>
        <dbReference type="Google" id="ProtNLM"/>
    </source>
</evidence>
<keyword evidence="3" id="KW-1185">Reference proteome</keyword>
<evidence type="ECO:0000256" key="1">
    <source>
        <dbReference type="SAM" id="MobiDB-lite"/>
    </source>
</evidence>
<comment type="caution">
    <text evidence="2">The sequence shown here is derived from an EMBL/GenBank/DDBJ whole genome shotgun (WGS) entry which is preliminary data.</text>
</comment>
<proteinExistence type="predicted"/>
<evidence type="ECO:0000313" key="3">
    <source>
        <dbReference type="Proteomes" id="UP000019141"/>
    </source>
</evidence>
<dbReference type="EMBL" id="AZHW01000885">
    <property type="protein sequence ID" value="ETW95684.1"/>
    <property type="molecule type" value="Genomic_DNA"/>
</dbReference>
<sequence>MADPTALNGLITDAVTQANVKVMAEAPAQALANVYQVAGQVNGMDMQNAVSAQQQMNSIAQAVTTQGANAVLTVDTAAIGRATLELMTGNSVAVQLAQLLASVASGQEGVKAAYGAPPTTSPQARTTAAQGPGPAVDPVSGAGAVTAAMLEGTG</sequence>
<protein>
    <recommendedName>
        <fullName evidence="4">R body protein</fullName>
    </recommendedName>
</protein>
<dbReference type="Proteomes" id="UP000019141">
    <property type="component" value="Unassembled WGS sequence"/>
</dbReference>
<evidence type="ECO:0000313" key="2">
    <source>
        <dbReference type="EMBL" id="ETW95684.1"/>
    </source>
</evidence>
<dbReference type="Pfam" id="PF11747">
    <property type="entry name" value="RebB"/>
    <property type="match status" value="1"/>
</dbReference>
<accession>W4LCM2</accession>
<dbReference type="InterPro" id="IPR021070">
    <property type="entry name" value="Killing_trait_RebB"/>
</dbReference>
<reference evidence="2 3" key="1">
    <citation type="journal article" date="2014" name="Nature">
        <title>An environmental bacterial taxon with a large and distinct metabolic repertoire.</title>
        <authorList>
            <person name="Wilson M.C."/>
            <person name="Mori T."/>
            <person name="Ruckert C."/>
            <person name="Uria A.R."/>
            <person name="Helf M.J."/>
            <person name="Takada K."/>
            <person name="Gernert C."/>
            <person name="Steffens U.A."/>
            <person name="Heycke N."/>
            <person name="Schmitt S."/>
            <person name="Rinke C."/>
            <person name="Helfrich E.J."/>
            <person name="Brachmann A.O."/>
            <person name="Gurgui C."/>
            <person name="Wakimoto T."/>
            <person name="Kracht M."/>
            <person name="Crusemann M."/>
            <person name="Hentschel U."/>
            <person name="Abe I."/>
            <person name="Matsunaga S."/>
            <person name="Kalinowski J."/>
            <person name="Takeyama H."/>
            <person name="Piel J."/>
        </authorList>
    </citation>
    <scope>NUCLEOTIDE SEQUENCE [LARGE SCALE GENOMIC DNA]</scope>
    <source>
        <strain evidence="3">TSY1</strain>
    </source>
</reference>
<dbReference type="AlphaFoldDB" id="W4LCM2"/>
<organism evidence="2 3">
    <name type="scientific">Entotheonella factor</name>
    <dbReference type="NCBI Taxonomy" id="1429438"/>
    <lineage>
        <taxon>Bacteria</taxon>
        <taxon>Pseudomonadati</taxon>
        <taxon>Nitrospinota/Tectimicrobiota group</taxon>
        <taxon>Candidatus Tectimicrobiota</taxon>
        <taxon>Candidatus Entotheonellia</taxon>
        <taxon>Candidatus Entotheonellales</taxon>
        <taxon>Candidatus Entotheonellaceae</taxon>
        <taxon>Candidatus Entotheonella</taxon>
    </lineage>
</organism>
<dbReference type="HOGENOM" id="CLU_143345_0_0_7"/>
<gene>
    <name evidence="2" type="ORF">ETSY1_29585</name>
</gene>